<dbReference type="Proteomes" id="UP000242188">
    <property type="component" value="Unassembled WGS sequence"/>
</dbReference>
<gene>
    <name evidence="3" type="ORF">KP79_PYT25999</name>
</gene>
<dbReference type="STRING" id="6573.A0A210PJS5"/>
<protein>
    <submittedName>
        <fullName evidence="3">Zinc finger protein 862</fullName>
    </submittedName>
</protein>
<sequence>MSLLGWVPGAKPKAQPVKKTSEEKRQIQKVYETKRQRKFQTAWQETLSWLVYDDEKNTMFCKVCRELETAGTFCTGNSNFKIDTIRIHDTADAHKFNVAKFNAKSMPVAQSIASKSLVLLDKSRVGKLCTLFRTAHGMAKSGRPYTDFVWLCSLNEANGLDIGKTYRNDKAAQKFVTTIADTQQDIQKEIVDKANFISIISDGSTDTASRETEIIYLRTSLKCQEAKGQQHVMVLHGGSVWSVFPEPVSPRELPPRPSWIVR</sequence>
<reference evidence="3 4" key="1">
    <citation type="journal article" date="2017" name="Nat. Ecol. Evol.">
        <title>Scallop genome provides insights into evolution of bilaterian karyotype and development.</title>
        <authorList>
            <person name="Wang S."/>
            <person name="Zhang J."/>
            <person name="Jiao W."/>
            <person name="Li J."/>
            <person name="Xun X."/>
            <person name="Sun Y."/>
            <person name="Guo X."/>
            <person name="Huan P."/>
            <person name="Dong B."/>
            <person name="Zhang L."/>
            <person name="Hu X."/>
            <person name="Sun X."/>
            <person name="Wang J."/>
            <person name="Zhao C."/>
            <person name="Wang Y."/>
            <person name="Wang D."/>
            <person name="Huang X."/>
            <person name="Wang R."/>
            <person name="Lv J."/>
            <person name="Li Y."/>
            <person name="Zhang Z."/>
            <person name="Liu B."/>
            <person name="Lu W."/>
            <person name="Hui Y."/>
            <person name="Liang J."/>
            <person name="Zhou Z."/>
            <person name="Hou R."/>
            <person name="Li X."/>
            <person name="Liu Y."/>
            <person name="Li H."/>
            <person name="Ning X."/>
            <person name="Lin Y."/>
            <person name="Zhao L."/>
            <person name="Xing Q."/>
            <person name="Dou J."/>
            <person name="Li Y."/>
            <person name="Mao J."/>
            <person name="Guo H."/>
            <person name="Dou H."/>
            <person name="Li T."/>
            <person name="Mu C."/>
            <person name="Jiang W."/>
            <person name="Fu Q."/>
            <person name="Fu X."/>
            <person name="Miao Y."/>
            <person name="Liu J."/>
            <person name="Yu Q."/>
            <person name="Li R."/>
            <person name="Liao H."/>
            <person name="Li X."/>
            <person name="Kong Y."/>
            <person name="Jiang Z."/>
            <person name="Chourrout D."/>
            <person name="Li R."/>
            <person name="Bao Z."/>
        </authorList>
    </citation>
    <scope>NUCLEOTIDE SEQUENCE [LARGE SCALE GENOMIC DNA]</scope>
    <source>
        <strain evidence="3 4">PY_sf001</strain>
    </source>
</reference>
<dbReference type="InterPro" id="IPR057456">
    <property type="entry name" value="Znf_C17orf113"/>
</dbReference>
<feature type="region of interest" description="Disordered" evidence="1">
    <location>
        <begin position="1"/>
        <end position="21"/>
    </location>
</feature>
<organism evidence="3 4">
    <name type="scientific">Mizuhopecten yessoensis</name>
    <name type="common">Japanese scallop</name>
    <name type="synonym">Patinopecten yessoensis</name>
    <dbReference type="NCBI Taxonomy" id="6573"/>
    <lineage>
        <taxon>Eukaryota</taxon>
        <taxon>Metazoa</taxon>
        <taxon>Spiralia</taxon>
        <taxon>Lophotrochozoa</taxon>
        <taxon>Mollusca</taxon>
        <taxon>Bivalvia</taxon>
        <taxon>Autobranchia</taxon>
        <taxon>Pteriomorphia</taxon>
        <taxon>Pectinida</taxon>
        <taxon>Pectinoidea</taxon>
        <taxon>Pectinidae</taxon>
        <taxon>Mizuhopecten</taxon>
    </lineage>
</organism>
<evidence type="ECO:0000259" key="2">
    <source>
        <dbReference type="SMART" id="SM00597"/>
    </source>
</evidence>
<name>A0A210PJS5_MIZYE</name>
<dbReference type="PANTHER" id="PTHR46880:SF5">
    <property type="entry name" value="DUF4371 DOMAIN-CONTAINING PROTEIN"/>
    <property type="match status" value="1"/>
</dbReference>
<comment type="caution">
    <text evidence="3">The sequence shown here is derived from an EMBL/GenBank/DDBJ whole genome shotgun (WGS) entry which is preliminary data.</text>
</comment>
<keyword evidence="4" id="KW-1185">Reference proteome</keyword>
<proteinExistence type="predicted"/>
<dbReference type="EMBL" id="NEDP02076448">
    <property type="protein sequence ID" value="OWF36725.1"/>
    <property type="molecule type" value="Genomic_DNA"/>
</dbReference>
<dbReference type="PANTHER" id="PTHR46880">
    <property type="entry name" value="RAS-ASSOCIATING DOMAIN-CONTAINING PROTEIN"/>
    <property type="match status" value="1"/>
</dbReference>
<dbReference type="Pfam" id="PF25431">
    <property type="entry name" value="zf-C17orf113"/>
    <property type="match status" value="1"/>
</dbReference>
<dbReference type="SMART" id="SM00597">
    <property type="entry name" value="ZnF_TTF"/>
    <property type="match status" value="1"/>
</dbReference>
<evidence type="ECO:0000313" key="3">
    <source>
        <dbReference type="EMBL" id="OWF36725.1"/>
    </source>
</evidence>
<dbReference type="OrthoDB" id="10051404at2759"/>
<dbReference type="InterPro" id="IPR006580">
    <property type="entry name" value="Znf_TTF"/>
</dbReference>
<dbReference type="AlphaFoldDB" id="A0A210PJS5"/>
<evidence type="ECO:0000313" key="4">
    <source>
        <dbReference type="Proteomes" id="UP000242188"/>
    </source>
</evidence>
<accession>A0A210PJS5</accession>
<evidence type="ECO:0000256" key="1">
    <source>
        <dbReference type="SAM" id="MobiDB-lite"/>
    </source>
</evidence>
<feature type="domain" description="TTF-type" evidence="2">
    <location>
        <begin position="35"/>
        <end position="118"/>
    </location>
</feature>